<dbReference type="PANTHER" id="PTHR13393">
    <property type="entry name" value="SAM-DEPENDENT METHYLTRANSFERASE"/>
    <property type="match status" value="1"/>
</dbReference>
<dbReference type="SUPFAM" id="SSF53335">
    <property type="entry name" value="S-adenosyl-L-methionine-dependent methyltransferases"/>
    <property type="match status" value="1"/>
</dbReference>
<name>A0A016V3Y4_9BILA</name>
<dbReference type="InterPro" id="IPR029063">
    <property type="entry name" value="SAM-dependent_MTases_sf"/>
</dbReference>
<evidence type="ECO:0000256" key="2">
    <source>
        <dbReference type="ARBA" id="ARBA00022603"/>
    </source>
</evidence>
<feature type="binding site" evidence="6">
    <location>
        <position position="131"/>
    </location>
    <ligand>
        <name>S-adenosyl-L-methionine</name>
        <dbReference type="ChEBI" id="CHEBI:59789"/>
    </ligand>
</feature>
<dbReference type="EMBL" id="JARK01001354">
    <property type="protein sequence ID" value="EYC21717.1"/>
    <property type="molecule type" value="Genomic_DNA"/>
</dbReference>
<dbReference type="OrthoDB" id="514248at2759"/>
<dbReference type="GO" id="GO:0070475">
    <property type="term" value="P:rRNA base methylation"/>
    <property type="evidence" value="ECO:0007669"/>
    <property type="project" value="TreeGrafter"/>
</dbReference>
<dbReference type="GO" id="GO:0005634">
    <property type="term" value="C:nucleus"/>
    <property type="evidence" value="ECO:0007669"/>
    <property type="project" value="TreeGrafter"/>
</dbReference>
<keyword evidence="8" id="KW-1185">Reference proteome</keyword>
<evidence type="ECO:0000256" key="4">
    <source>
        <dbReference type="ARBA" id="ARBA00022691"/>
    </source>
</evidence>
<evidence type="ECO:0000256" key="3">
    <source>
        <dbReference type="ARBA" id="ARBA00022679"/>
    </source>
</evidence>
<organism evidence="7 8">
    <name type="scientific">Ancylostoma ceylanicum</name>
    <dbReference type="NCBI Taxonomy" id="53326"/>
    <lineage>
        <taxon>Eukaryota</taxon>
        <taxon>Metazoa</taxon>
        <taxon>Ecdysozoa</taxon>
        <taxon>Nematoda</taxon>
        <taxon>Chromadorea</taxon>
        <taxon>Rhabditida</taxon>
        <taxon>Rhabditina</taxon>
        <taxon>Rhabditomorpha</taxon>
        <taxon>Strongyloidea</taxon>
        <taxon>Ancylostomatidae</taxon>
        <taxon>Ancylostomatinae</taxon>
        <taxon>Ancylostoma</taxon>
    </lineage>
</organism>
<dbReference type="Gene3D" id="3.40.50.150">
    <property type="entry name" value="Vaccinia Virus protein VP39"/>
    <property type="match status" value="1"/>
</dbReference>
<dbReference type="PIRSF" id="PIRSF037350">
    <property type="entry name" value="Mtase_ZK1128_prd"/>
    <property type="match status" value="1"/>
</dbReference>
<dbReference type="InterPro" id="IPR017182">
    <property type="entry name" value="METTL16/PsiM"/>
</dbReference>
<keyword evidence="2 5" id="KW-0489">Methyltransferase</keyword>
<evidence type="ECO:0000313" key="8">
    <source>
        <dbReference type="Proteomes" id="UP000024635"/>
    </source>
</evidence>
<keyword evidence="3 5" id="KW-0808">Transferase</keyword>
<dbReference type="Pfam" id="PF05971">
    <property type="entry name" value="Methyltransf_10"/>
    <property type="match status" value="1"/>
</dbReference>
<dbReference type="GO" id="GO:0008168">
    <property type="term" value="F:methyltransferase activity"/>
    <property type="evidence" value="ECO:0007669"/>
    <property type="project" value="UniProtKB-UniRule"/>
</dbReference>
<evidence type="ECO:0000256" key="6">
    <source>
        <dbReference type="PIRSR" id="PIRSR037350-1"/>
    </source>
</evidence>
<evidence type="ECO:0000256" key="5">
    <source>
        <dbReference type="PIRNR" id="PIRNR037350"/>
    </source>
</evidence>
<comment type="similarity">
    <text evidence="1 5">Belongs to the methyltransferase superfamily. METTL16/RlmF family.</text>
</comment>
<keyword evidence="4 6" id="KW-0949">S-adenosyl-L-methionine</keyword>
<accession>A0A016V3Y4</accession>
<proteinExistence type="inferred from homology"/>
<dbReference type="Proteomes" id="UP000024635">
    <property type="component" value="Unassembled WGS sequence"/>
</dbReference>
<evidence type="ECO:0000256" key="1">
    <source>
        <dbReference type="ARBA" id="ARBA00005878"/>
    </source>
</evidence>
<dbReference type="AlphaFoldDB" id="A0A016V3Y4"/>
<sequence length="530" mass="59743">MSLNRYMHPRNPYKDKPPDFNDLATRFADFRAHCTLGNNGKVFVNFQEDGAVRSLAKALLKKDFDLEVELPHGCLVPRVPQRLNYILFVEDLLRLNQIKKDIVGIDIGTGASCVYALLGARWAGWRFVATEADEAAAQAANNNVVRNGLSQLVRVVHVSEHSPSLIKDMARQFPELQFSFCMCNPPFFESCETDKRFSIDKSSGALLNECAMDSEEAERAPPRSATLARRGELEVEGGEVAFIGRLIDDSVLLQTQVSIYTTMLGKKSSIPSLSRRLSRIDGVRFTVSTLSQGRTQRWVLAWTFLPHIQLEDKNCSSLFLRCPSDCKASPLQWIRSHLERLGVDTERENLDMLICLARTVTWTNQRAKRRAEAKLMHSAVKRSRLSYVDAGVQVSMGVGDGRDSLSDAGNFDLCDSFPLSENRFDVSIQAYFPCYVRPSILRFRVIQSRENSGASFEYIDGYKPGLYQLLQYLKNQMRVLIIVREKGAMRLIGSFGPSVTPTCLDLYGVVYIIHGVRSCAWRLTSLNRRA</sequence>
<comment type="caution">
    <text evidence="7">The sequence shown here is derived from an EMBL/GenBank/DDBJ whole genome shotgun (WGS) entry which is preliminary data.</text>
</comment>
<dbReference type="EC" id="2.1.1.-" evidence="5"/>
<dbReference type="STRING" id="53326.A0A016V3Y4"/>
<dbReference type="InterPro" id="IPR010286">
    <property type="entry name" value="METTL16/RlmF"/>
</dbReference>
<reference evidence="8" key="1">
    <citation type="journal article" date="2015" name="Nat. Genet.">
        <title>The genome and transcriptome of the zoonotic hookworm Ancylostoma ceylanicum identify infection-specific gene families.</title>
        <authorList>
            <person name="Schwarz E.M."/>
            <person name="Hu Y."/>
            <person name="Antoshechkin I."/>
            <person name="Miller M.M."/>
            <person name="Sternberg P.W."/>
            <person name="Aroian R.V."/>
        </authorList>
    </citation>
    <scope>NUCLEOTIDE SEQUENCE</scope>
    <source>
        <strain evidence="8">HY135</strain>
    </source>
</reference>
<feature type="binding site" evidence="6">
    <location>
        <position position="108"/>
    </location>
    <ligand>
        <name>S-adenosyl-L-methionine</name>
        <dbReference type="ChEBI" id="CHEBI:59789"/>
    </ligand>
</feature>
<dbReference type="PANTHER" id="PTHR13393:SF0">
    <property type="entry name" value="RNA N6-ADENOSINE-METHYLTRANSFERASE METTL16"/>
    <property type="match status" value="1"/>
</dbReference>
<protein>
    <recommendedName>
        <fullName evidence="5">U6 small nuclear RNA (adenine-(43)-N(6))-methyltransferase</fullName>
        <ecNumber evidence="5">2.1.1.-</ecNumber>
    </recommendedName>
</protein>
<feature type="binding site" evidence="6">
    <location>
        <position position="82"/>
    </location>
    <ligand>
        <name>S-adenosyl-L-methionine</name>
        <dbReference type="ChEBI" id="CHEBI:59789"/>
    </ligand>
</feature>
<gene>
    <name evidence="7" type="primary">Acey_s0018.g3496</name>
    <name evidence="7" type="synonym">Acey-mett-10</name>
    <name evidence="7" type="ORF">Y032_0018g3496</name>
</gene>
<evidence type="ECO:0000313" key="7">
    <source>
        <dbReference type="EMBL" id="EYC21717.1"/>
    </source>
</evidence>
<feature type="binding site" evidence="6">
    <location>
        <position position="184"/>
    </location>
    <ligand>
        <name>S-adenosyl-L-methionine</name>
        <dbReference type="ChEBI" id="CHEBI:59789"/>
    </ligand>
</feature>